<evidence type="ECO:0000313" key="2">
    <source>
        <dbReference type="EMBL" id="PYE78183.1"/>
    </source>
</evidence>
<feature type="compositionally biased region" description="Basic residues" evidence="1">
    <location>
        <begin position="1"/>
        <end position="14"/>
    </location>
</feature>
<comment type="caution">
    <text evidence="2">The sequence shown here is derived from an EMBL/GenBank/DDBJ whole genome shotgun (WGS) entry which is preliminary data.</text>
</comment>
<name>A0A318SH81_9BURK</name>
<dbReference type="Proteomes" id="UP000247540">
    <property type="component" value="Unassembled WGS sequence"/>
</dbReference>
<reference evidence="2 3" key="1">
    <citation type="submission" date="2018-06" db="EMBL/GenBank/DDBJ databases">
        <title>Genomic Encyclopedia of Type Strains, Phase III (KMG-III): the genomes of soil and plant-associated and newly described type strains.</title>
        <authorList>
            <person name="Whitman W."/>
        </authorList>
    </citation>
    <scope>NUCLEOTIDE SEQUENCE [LARGE SCALE GENOMIC DNA]</scope>
    <source>
        <strain evidence="2 3">CECT 7646</strain>
    </source>
</reference>
<organism evidence="2 3">
    <name type="scientific">Xylophilus ampelinus</name>
    <dbReference type="NCBI Taxonomy" id="54067"/>
    <lineage>
        <taxon>Bacteria</taxon>
        <taxon>Pseudomonadati</taxon>
        <taxon>Pseudomonadota</taxon>
        <taxon>Betaproteobacteria</taxon>
        <taxon>Burkholderiales</taxon>
        <taxon>Xylophilus</taxon>
    </lineage>
</organism>
<sequence>MSRRRIAARCKHAHASAQHGGFSMSAAPNRFKQARTAVRRTEVSP</sequence>
<feature type="region of interest" description="Disordered" evidence="1">
    <location>
        <begin position="1"/>
        <end position="45"/>
    </location>
</feature>
<gene>
    <name evidence="2" type="ORF">DFQ15_10996</name>
</gene>
<dbReference type="AlphaFoldDB" id="A0A318SH81"/>
<dbReference type="EMBL" id="QJTC01000009">
    <property type="protein sequence ID" value="PYE78183.1"/>
    <property type="molecule type" value="Genomic_DNA"/>
</dbReference>
<keyword evidence="3" id="KW-1185">Reference proteome</keyword>
<proteinExistence type="predicted"/>
<evidence type="ECO:0000256" key="1">
    <source>
        <dbReference type="SAM" id="MobiDB-lite"/>
    </source>
</evidence>
<evidence type="ECO:0000313" key="3">
    <source>
        <dbReference type="Proteomes" id="UP000247540"/>
    </source>
</evidence>
<accession>A0A318SH81</accession>
<protein>
    <submittedName>
        <fullName evidence="2">Uncharacterized protein</fullName>
    </submittedName>
</protein>